<keyword evidence="1" id="KW-0472">Membrane</keyword>
<dbReference type="EMBL" id="JBHSWG010000001">
    <property type="protein sequence ID" value="MFC6760314.1"/>
    <property type="molecule type" value="Genomic_DNA"/>
</dbReference>
<protein>
    <submittedName>
        <fullName evidence="2">Uncharacterized protein</fullName>
    </submittedName>
</protein>
<organism evidence="2 3">
    <name type="scientific">Sulfitobacter porphyrae</name>
    <dbReference type="NCBI Taxonomy" id="1246864"/>
    <lineage>
        <taxon>Bacteria</taxon>
        <taxon>Pseudomonadati</taxon>
        <taxon>Pseudomonadota</taxon>
        <taxon>Alphaproteobacteria</taxon>
        <taxon>Rhodobacterales</taxon>
        <taxon>Roseobacteraceae</taxon>
        <taxon>Sulfitobacter</taxon>
    </lineage>
</organism>
<reference evidence="3" key="1">
    <citation type="journal article" date="2019" name="Int. J. Syst. Evol. Microbiol.">
        <title>The Global Catalogue of Microorganisms (GCM) 10K type strain sequencing project: providing services to taxonomists for standard genome sequencing and annotation.</title>
        <authorList>
            <consortium name="The Broad Institute Genomics Platform"/>
            <consortium name="The Broad Institute Genome Sequencing Center for Infectious Disease"/>
            <person name="Wu L."/>
            <person name="Ma J."/>
        </authorList>
    </citation>
    <scope>NUCLEOTIDE SEQUENCE [LARGE SCALE GENOMIC DNA]</scope>
    <source>
        <strain evidence="3">CCUG 66188</strain>
    </source>
</reference>
<proteinExistence type="predicted"/>
<feature type="transmembrane region" description="Helical" evidence="1">
    <location>
        <begin position="33"/>
        <end position="54"/>
    </location>
</feature>
<evidence type="ECO:0000256" key="1">
    <source>
        <dbReference type="SAM" id="Phobius"/>
    </source>
</evidence>
<evidence type="ECO:0000313" key="2">
    <source>
        <dbReference type="EMBL" id="MFC6760314.1"/>
    </source>
</evidence>
<dbReference type="Proteomes" id="UP001596353">
    <property type="component" value="Unassembled WGS sequence"/>
</dbReference>
<keyword evidence="1" id="KW-0812">Transmembrane</keyword>
<keyword evidence="1" id="KW-1133">Transmembrane helix</keyword>
<keyword evidence="3" id="KW-1185">Reference proteome</keyword>
<accession>A0ABW2B3Z7</accession>
<gene>
    <name evidence="2" type="ORF">ACFQFQ_13790</name>
</gene>
<name>A0ABW2B3Z7_9RHOB</name>
<comment type="caution">
    <text evidence="2">The sequence shown here is derived from an EMBL/GenBank/DDBJ whole genome shotgun (WGS) entry which is preliminary data.</text>
</comment>
<sequence length="55" mass="6017">MHLSEAGQNHATPIPRYLRSALRAMAGWEWPTIGLFLAVVLIWAVAVLLTSGACR</sequence>
<evidence type="ECO:0000313" key="3">
    <source>
        <dbReference type="Proteomes" id="UP001596353"/>
    </source>
</evidence>